<reference evidence="1 2" key="1">
    <citation type="submission" date="2022-03" db="EMBL/GenBank/DDBJ databases">
        <title>Chryseobacterium sp. isolated from the Andong Sikhe.</title>
        <authorList>
            <person name="Won M."/>
            <person name="Kim S.-J."/>
            <person name="Kwon S.-W."/>
        </authorList>
    </citation>
    <scope>NUCLEOTIDE SEQUENCE [LARGE SCALE GENOMIC DNA]</scope>
    <source>
        <strain evidence="1 2">ADR-1</strain>
    </source>
</reference>
<dbReference type="RefSeq" id="WP_243575549.1">
    <property type="nucleotide sequence ID" value="NZ_CP094529.1"/>
</dbReference>
<dbReference type="Proteomes" id="UP000831068">
    <property type="component" value="Chromosome"/>
</dbReference>
<gene>
    <name evidence="1" type="ORF">MTP08_08130</name>
</gene>
<accession>A0ABY4BD15</accession>
<proteinExistence type="predicted"/>
<name>A0ABY4BD15_9FLAO</name>
<protein>
    <submittedName>
        <fullName evidence="1">Uncharacterized protein</fullName>
    </submittedName>
</protein>
<dbReference type="EMBL" id="CP094529">
    <property type="protein sequence ID" value="UOE37038.1"/>
    <property type="molecule type" value="Genomic_DNA"/>
</dbReference>
<evidence type="ECO:0000313" key="1">
    <source>
        <dbReference type="EMBL" id="UOE37038.1"/>
    </source>
</evidence>
<evidence type="ECO:0000313" key="2">
    <source>
        <dbReference type="Proteomes" id="UP000831068"/>
    </source>
</evidence>
<sequence length="212" mass="25092">MKKNWLRLVFAELKFFEFPHLANTLSVSRNFMKALQLIAILLFTNLFSQKIKYEISLCGRNQKIILTSKNDKAYKGLIVNEFFKKSSDKKIIRRVKIKKDVAKRIFSELTKYGIYEPKKNTDSTGCGDFYLDSDYLSFTVLKNDLKLFEKSFAEVYPESESKIEQNQCRRQSQILVTLIDKELNLKKRYFEIFKKLPEKTCYWSGYSMVCKK</sequence>
<organism evidence="1 2">
    <name type="scientific">Chryseobacterium oryzae</name>
    <dbReference type="NCBI Taxonomy" id="2929799"/>
    <lineage>
        <taxon>Bacteria</taxon>
        <taxon>Pseudomonadati</taxon>
        <taxon>Bacteroidota</taxon>
        <taxon>Flavobacteriia</taxon>
        <taxon>Flavobacteriales</taxon>
        <taxon>Weeksellaceae</taxon>
        <taxon>Chryseobacterium group</taxon>
        <taxon>Chryseobacterium</taxon>
    </lineage>
</organism>
<keyword evidence="2" id="KW-1185">Reference proteome</keyword>